<dbReference type="STRING" id="234267.Acid_7231"/>
<dbReference type="InterPro" id="IPR049046">
    <property type="entry name" value="Beta-AFase-like_GH127_middle"/>
</dbReference>
<dbReference type="HOGENOM" id="CLU_013148_2_0_0"/>
<feature type="domain" description="Non-reducing end beta-L-arabinofuranosidase-like GH127 middle" evidence="4">
    <location>
        <begin position="579"/>
        <end position="687"/>
    </location>
</feature>
<evidence type="ECO:0000256" key="1">
    <source>
        <dbReference type="SAM" id="MobiDB-lite"/>
    </source>
</evidence>
<dbReference type="GO" id="GO:0005975">
    <property type="term" value="P:carbohydrate metabolic process"/>
    <property type="evidence" value="ECO:0007669"/>
    <property type="project" value="InterPro"/>
</dbReference>
<dbReference type="SUPFAM" id="SSF49299">
    <property type="entry name" value="PKD domain"/>
    <property type="match status" value="1"/>
</dbReference>
<dbReference type="Pfam" id="PF20736">
    <property type="entry name" value="Glyco_hydro127M"/>
    <property type="match status" value="1"/>
</dbReference>
<dbReference type="InterPro" id="IPR013783">
    <property type="entry name" value="Ig-like_fold"/>
</dbReference>
<dbReference type="InterPro" id="IPR049174">
    <property type="entry name" value="Beta-AFase-like"/>
</dbReference>
<sequence length="810" mass="88467" precursor="true">MKQNSSQPKLSRRQILGAVGFAPLLKSSIAIAAEGSPLNGIAGIDRVTVLPGKTYLRGWAGYGDPPRPVRGRPGQPAPPVETGPPTAARWSKESGPGTVTFADPKALITTATFTAPGAYVIKLTVDNGQTTSASTLNVKVETPPPVRQLDAVYTKNFQIHSTLWNARAKSLMVNWIPHCIDQINRNDLTQGPGGIDNFVEAGKALRGEPHGLHKGYVFSNAWVHQTVEAMSIALMIDPQGDAEIVGAHKKMRATLDDWIPKILAAQEPDGYLQTAFTLPREGARGNVIDTSNFKHWDPAHRGDHEGYTAGYFIESAINHYLMTGKKDARLYNAAKKLADCWNNNLGPAPKKPWYDGHQQMEQALVRFGRFVNDMEGGGKGQKYIELAKFLLDSRYTAAATERDRQEYDQSHLPVTQQYEAVGHAVRAVYTYSGMADVAVETHDPDYQSAVKSLWDNIVNKKYYVTGGVGSGETSEGFGPNYSLRNNAYCESCSSCGEIFFQWKMNLAYHDAKYVDLYEQTMYNALLGGTDLDGKVFYYTNPLDANAPRTSWHVCPCCVGNIPRTLLMMPTWVYAKSPDGVYVNLFVGSTITVENVGGTDVEMVQATDYPWKGKVAITVNPKASKTFSVRVRVPDRGVSSLYRATPDANGITSLAVNGKPVKIAIDKGYAVITRDWKAGDKIDLVLPMRAQRVHGSEKLEATRGKVALRYGPLMYSIEKVDQDITKPLAPNSELSTEWRGDLLGGVIVIKGKFADGSPMLAIPNFARTNRDPELPPPAPVAAPTGAPAPGEEPGVRRGPRPATSIVWITEA</sequence>
<evidence type="ECO:0000259" key="4">
    <source>
        <dbReference type="Pfam" id="PF20736"/>
    </source>
</evidence>
<feature type="domain" description="Non-reducing end beta-L-arabinofuranosidase-like GH127 C-terminal" evidence="5">
    <location>
        <begin position="690"/>
        <end position="771"/>
    </location>
</feature>
<dbReference type="Pfam" id="PF20737">
    <property type="entry name" value="Glyco_hydro127C"/>
    <property type="match status" value="1"/>
</dbReference>
<accession>Q01QC8</accession>
<feature type="domain" description="Non-reducing end beta-L-arabinofuranosidase-like GH127 catalytic" evidence="3">
    <location>
        <begin position="248"/>
        <end position="565"/>
    </location>
</feature>
<evidence type="ECO:0008006" key="7">
    <source>
        <dbReference type="Google" id="ProtNLM"/>
    </source>
</evidence>
<dbReference type="InParanoid" id="Q01QC8"/>
<keyword evidence="2" id="KW-0732">Signal</keyword>
<dbReference type="eggNOG" id="COG3533">
    <property type="taxonomic scope" value="Bacteria"/>
</dbReference>
<feature type="region of interest" description="Disordered" evidence="1">
    <location>
        <begin position="767"/>
        <end position="802"/>
    </location>
</feature>
<dbReference type="AlphaFoldDB" id="Q01QC8"/>
<proteinExistence type="predicted"/>
<dbReference type="InterPro" id="IPR008928">
    <property type="entry name" value="6-hairpin_glycosidase_sf"/>
</dbReference>
<reference evidence="6" key="1">
    <citation type="submission" date="2006-10" db="EMBL/GenBank/DDBJ databases">
        <title>Complete sequence of Solibacter usitatus Ellin6076.</title>
        <authorList>
            <consortium name="US DOE Joint Genome Institute"/>
            <person name="Copeland A."/>
            <person name="Lucas S."/>
            <person name="Lapidus A."/>
            <person name="Barry K."/>
            <person name="Detter J.C."/>
            <person name="Glavina del Rio T."/>
            <person name="Hammon N."/>
            <person name="Israni S."/>
            <person name="Dalin E."/>
            <person name="Tice H."/>
            <person name="Pitluck S."/>
            <person name="Thompson L.S."/>
            <person name="Brettin T."/>
            <person name="Bruce D."/>
            <person name="Han C."/>
            <person name="Tapia R."/>
            <person name="Gilna P."/>
            <person name="Schmutz J."/>
            <person name="Larimer F."/>
            <person name="Land M."/>
            <person name="Hauser L."/>
            <person name="Kyrpides N."/>
            <person name="Mikhailova N."/>
            <person name="Janssen P.H."/>
            <person name="Kuske C.R."/>
            <person name="Richardson P."/>
        </authorList>
    </citation>
    <scope>NUCLEOTIDE SEQUENCE</scope>
    <source>
        <strain evidence="6">Ellin6076</strain>
    </source>
</reference>
<gene>
    <name evidence="6" type="ordered locus">Acid_7231</name>
</gene>
<dbReference type="EMBL" id="CP000473">
    <property type="protein sequence ID" value="ABJ88142.1"/>
    <property type="molecule type" value="Genomic_DNA"/>
</dbReference>
<dbReference type="InterPro" id="IPR049049">
    <property type="entry name" value="Beta-AFase-like_GH127_C"/>
</dbReference>
<organism evidence="6">
    <name type="scientific">Solibacter usitatus (strain Ellin6076)</name>
    <dbReference type="NCBI Taxonomy" id="234267"/>
    <lineage>
        <taxon>Bacteria</taxon>
        <taxon>Pseudomonadati</taxon>
        <taxon>Acidobacteriota</taxon>
        <taxon>Terriglobia</taxon>
        <taxon>Bryobacterales</taxon>
        <taxon>Solibacteraceae</taxon>
        <taxon>Candidatus Solibacter</taxon>
    </lineage>
</organism>
<feature type="signal peptide" evidence="2">
    <location>
        <begin position="1"/>
        <end position="32"/>
    </location>
</feature>
<dbReference type="Gene3D" id="2.60.40.10">
    <property type="entry name" value="Immunoglobulins"/>
    <property type="match status" value="1"/>
</dbReference>
<dbReference type="KEGG" id="sus:Acid_7231"/>
<dbReference type="PANTHER" id="PTHR43465">
    <property type="entry name" value="DUF1680 DOMAIN PROTEIN (AFU_ORTHOLOGUE AFUA_1G08910)"/>
    <property type="match status" value="1"/>
</dbReference>
<feature type="region of interest" description="Disordered" evidence="1">
    <location>
        <begin position="61"/>
        <end position="96"/>
    </location>
</feature>
<evidence type="ECO:0000313" key="6">
    <source>
        <dbReference type="EMBL" id="ABJ88142.1"/>
    </source>
</evidence>
<dbReference type="SUPFAM" id="SSF48208">
    <property type="entry name" value="Six-hairpin glycosidases"/>
    <property type="match status" value="1"/>
</dbReference>
<name>Q01QC8_SOLUE</name>
<dbReference type="InterPro" id="IPR012878">
    <property type="entry name" value="Beta-AFase-like_GH127_cat"/>
</dbReference>
<dbReference type="PANTHER" id="PTHR43465:SF2">
    <property type="entry name" value="DUF1680 DOMAIN PROTEIN (AFU_ORTHOLOGUE AFUA_1G08910)"/>
    <property type="match status" value="1"/>
</dbReference>
<evidence type="ECO:0000259" key="3">
    <source>
        <dbReference type="Pfam" id="PF07944"/>
    </source>
</evidence>
<feature type="compositionally biased region" description="Low complexity" evidence="1">
    <location>
        <begin position="780"/>
        <end position="791"/>
    </location>
</feature>
<dbReference type="InterPro" id="IPR035986">
    <property type="entry name" value="PKD_dom_sf"/>
</dbReference>
<dbReference type="Pfam" id="PF07944">
    <property type="entry name" value="Beta-AFase-like_GH127_cat"/>
    <property type="match status" value="1"/>
</dbReference>
<evidence type="ECO:0000259" key="5">
    <source>
        <dbReference type="Pfam" id="PF20737"/>
    </source>
</evidence>
<evidence type="ECO:0000256" key="2">
    <source>
        <dbReference type="SAM" id="SignalP"/>
    </source>
</evidence>
<feature type="chain" id="PRO_5004162485" description="Tat pathway signal protein" evidence="2">
    <location>
        <begin position="33"/>
        <end position="810"/>
    </location>
</feature>
<protein>
    <recommendedName>
        <fullName evidence="7">Tat pathway signal protein</fullName>
    </recommendedName>
</protein>